<name>A0A8H5FHF3_9AGAR</name>
<comment type="caution">
    <text evidence="1">The sequence shown here is derived from an EMBL/GenBank/DDBJ whole genome shotgun (WGS) entry which is preliminary data.</text>
</comment>
<dbReference type="OrthoDB" id="10493592at2759"/>
<dbReference type="Proteomes" id="UP000541558">
    <property type="component" value="Unassembled WGS sequence"/>
</dbReference>
<accession>A0A8H5FHF3</accession>
<gene>
    <name evidence="1" type="ORF">D9611_002956</name>
</gene>
<dbReference type="EMBL" id="JAACJK010000057">
    <property type="protein sequence ID" value="KAF5337375.1"/>
    <property type="molecule type" value="Genomic_DNA"/>
</dbReference>
<organism evidence="1 2">
    <name type="scientific">Ephemerocybe angulata</name>
    <dbReference type="NCBI Taxonomy" id="980116"/>
    <lineage>
        <taxon>Eukaryota</taxon>
        <taxon>Fungi</taxon>
        <taxon>Dikarya</taxon>
        <taxon>Basidiomycota</taxon>
        <taxon>Agaricomycotina</taxon>
        <taxon>Agaricomycetes</taxon>
        <taxon>Agaricomycetidae</taxon>
        <taxon>Agaricales</taxon>
        <taxon>Agaricineae</taxon>
        <taxon>Psathyrellaceae</taxon>
        <taxon>Ephemerocybe</taxon>
    </lineage>
</organism>
<sequence length="60" mass="7116">MLLRLPEVVAPFKLQGLHVEVSQMEETLVPFVVGQRVKEYRHWDDGFLDPLDNYEGFRRD</sequence>
<protein>
    <submittedName>
        <fullName evidence="1">Uncharacterized protein</fullName>
    </submittedName>
</protein>
<proteinExistence type="predicted"/>
<evidence type="ECO:0000313" key="1">
    <source>
        <dbReference type="EMBL" id="KAF5337375.1"/>
    </source>
</evidence>
<evidence type="ECO:0000313" key="2">
    <source>
        <dbReference type="Proteomes" id="UP000541558"/>
    </source>
</evidence>
<reference evidence="1 2" key="1">
    <citation type="journal article" date="2020" name="ISME J.">
        <title>Uncovering the hidden diversity of litter-decomposition mechanisms in mushroom-forming fungi.</title>
        <authorList>
            <person name="Floudas D."/>
            <person name="Bentzer J."/>
            <person name="Ahren D."/>
            <person name="Johansson T."/>
            <person name="Persson P."/>
            <person name="Tunlid A."/>
        </authorList>
    </citation>
    <scope>NUCLEOTIDE SEQUENCE [LARGE SCALE GENOMIC DNA]</scope>
    <source>
        <strain evidence="1 2">CBS 175.51</strain>
    </source>
</reference>
<keyword evidence="2" id="KW-1185">Reference proteome</keyword>
<dbReference type="AlphaFoldDB" id="A0A8H5FHF3"/>